<dbReference type="Proteomes" id="UP001066276">
    <property type="component" value="Chromosome 5"/>
</dbReference>
<feature type="compositionally biased region" description="Basic residues" evidence="1">
    <location>
        <begin position="12"/>
        <end position="24"/>
    </location>
</feature>
<gene>
    <name evidence="2" type="ORF">NDU88_009065</name>
</gene>
<feature type="region of interest" description="Disordered" evidence="1">
    <location>
        <begin position="1"/>
        <end position="68"/>
    </location>
</feature>
<evidence type="ECO:0000313" key="2">
    <source>
        <dbReference type="EMBL" id="KAJ1156342.1"/>
    </source>
</evidence>
<comment type="caution">
    <text evidence="2">The sequence shown here is derived from an EMBL/GenBank/DDBJ whole genome shotgun (WGS) entry which is preliminary data.</text>
</comment>
<feature type="compositionally biased region" description="Basic and acidic residues" evidence="1">
    <location>
        <begin position="1"/>
        <end position="11"/>
    </location>
</feature>
<organism evidence="2 3">
    <name type="scientific">Pleurodeles waltl</name>
    <name type="common">Iberian ribbed newt</name>
    <dbReference type="NCBI Taxonomy" id="8319"/>
    <lineage>
        <taxon>Eukaryota</taxon>
        <taxon>Metazoa</taxon>
        <taxon>Chordata</taxon>
        <taxon>Craniata</taxon>
        <taxon>Vertebrata</taxon>
        <taxon>Euteleostomi</taxon>
        <taxon>Amphibia</taxon>
        <taxon>Batrachia</taxon>
        <taxon>Caudata</taxon>
        <taxon>Salamandroidea</taxon>
        <taxon>Salamandridae</taxon>
        <taxon>Pleurodelinae</taxon>
        <taxon>Pleurodeles</taxon>
    </lineage>
</organism>
<keyword evidence="3" id="KW-1185">Reference proteome</keyword>
<name>A0AAV7RV30_PLEWA</name>
<proteinExistence type="predicted"/>
<evidence type="ECO:0000256" key="1">
    <source>
        <dbReference type="SAM" id="MobiDB-lite"/>
    </source>
</evidence>
<protein>
    <submittedName>
        <fullName evidence="2">Uncharacterized protein</fullName>
    </submittedName>
</protein>
<accession>A0AAV7RV30</accession>
<dbReference type="AlphaFoldDB" id="A0AAV7RV30"/>
<evidence type="ECO:0000313" key="3">
    <source>
        <dbReference type="Proteomes" id="UP001066276"/>
    </source>
</evidence>
<dbReference type="EMBL" id="JANPWB010000009">
    <property type="protein sequence ID" value="KAJ1156342.1"/>
    <property type="molecule type" value="Genomic_DNA"/>
</dbReference>
<sequence>MRQPRQEDTWRSGKRKRGGLRKVAKAVESGQESSGYYRTPQGKRRTTQCDRGSRRWLPPSENPVCHRSGPARSGCGLWGNQWDPLAIVIAVIAVCQE</sequence>
<reference evidence="2" key="1">
    <citation type="journal article" date="2022" name="bioRxiv">
        <title>Sequencing and chromosome-scale assembly of the giantPleurodeles waltlgenome.</title>
        <authorList>
            <person name="Brown T."/>
            <person name="Elewa A."/>
            <person name="Iarovenko S."/>
            <person name="Subramanian E."/>
            <person name="Araus A.J."/>
            <person name="Petzold A."/>
            <person name="Susuki M."/>
            <person name="Suzuki K.-i.T."/>
            <person name="Hayashi T."/>
            <person name="Toyoda A."/>
            <person name="Oliveira C."/>
            <person name="Osipova E."/>
            <person name="Leigh N.D."/>
            <person name="Simon A."/>
            <person name="Yun M.H."/>
        </authorList>
    </citation>
    <scope>NUCLEOTIDE SEQUENCE</scope>
    <source>
        <strain evidence="2">20211129_DDA</strain>
        <tissue evidence="2">Liver</tissue>
    </source>
</reference>